<dbReference type="PANTHER" id="PTHR43861">
    <property type="entry name" value="TRANS-ACONITATE 2-METHYLTRANSFERASE-RELATED"/>
    <property type="match status" value="1"/>
</dbReference>
<name>A0A1W2GZQ6_9BACT</name>
<dbReference type="Gene3D" id="3.40.50.150">
    <property type="entry name" value="Vaccinia Virus protein VP39"/>
    <property type="match status" value="1"/>
</dbReference>
<dbReference type="GO" id="GO:0008168">
    <property type="term" value="F:methyltransferase activity"/>
    <property type="evidence" value="ECO:0007669"/>
    <property type="project" value="UniProtKB-KW"/>
</dbReference>
<dbReference type="STRING" id="758820.SAMN00777080_0680"/>
<evidence type="ECO:0000313" key="2">
    <source>
        <dbReference type="Proteomes" id="UP000192333"/>
    </source>
</evidence>
<dbReference type="InterPro" id="IPR029063">
    <property type="entry name" value="SAM-dependent_MTases_sf"/>
</dbReference>
<dbReference type="AlphaFoldDB" id="A0A1W2GZQ6"/>
<accession>A0A1W2GZQ6</accession>
<dbReference type="Pfam" id="PF13489">
    <property type="entry name" value="Methyltransf_23"/>
    <property type="match status" value="1"/>
</dbReference>
<keyword evidence="1" id="KW-0808">Transferase</keyword>
<evidence type="ECO:0000313" key="1">
    <source>
        <dbReference type="EMBL" id="SMD42143.1"/>
    </source>
</evidence>
<protein>
    <submittedName>
        <fullName evidence="1">Methyltransferase domain-containing protein</fullName>
    </submittedName>
</protein>
<gene>
    <name evidence="1" type="ORF">SAMN00777080_0680</name>
</gene>
<dbReference type="Proteomes" id="UP000192333">
    <property type="component" value="Chromosome I"/>
</dbReference>
<keyword evidence="2" id="KW-1185">Reference proteome</keyword>
<organism evidence="1 2">
    <name type="scientific">Aquiflexum balticum DSM 16537</name>
    <dbReference type="NCBI Taxonomy" id="758820"/>
    <lineage>
        <taxon>Bacteria</taxon>
        <taxon>Pseudomonadati</taxon>
        <taxon>Bacteroidota</taxon>
        <taxon>Cytophagia</taxon>
        <taxon>Cytophagales</taxon>
        <taxon>Cyclobacteriaceae</taxon>
        <taxon>Aquiflexum</taxon>
    </lineage>
</organism>
<reference evidence="2" key="1">
    <citation type="submission" date="2017-04" db="EMBL/GenBank/DDBJ databases">
        <authorList>
            <person name="Varghese N."/>
            <person name="Submissions S."/>
        </authorList>
    </citation>
    <scope>NUCLEOTIDE SEQUENCE [LARGE SCALE GENOMIC DNA]</scope>
    <source>
        <strain evidence="2">DSM 16537</strain>
    </source>
</reference>
<dbReference type="SUPFAM" id="SSF53335">
    <property type="entry name" value="S-adenosyl-L-methionine-dependent methyltransferases"/>
    <property type="match status" value="1"/>
</dbReference>
<proteinExistence type="predicted"/>
<dbReference type="EMBL" id="LT838813">
    <property type="protein sequence ID" value="SMD42143.1"/>
    <property type="molecule type" value="Genomic_DNA"/>
</dbReference>
<dbReference type="CDD" id="cd02440">
    <property type="entry name" value="AdoMet_MTases"/>
    <property type="match status" value="1"/>
</dbReference>
<dbReference type="GO" id="GO:0032259">
    <property type="term" value="P:methylation"/>
    <property type="evidence" value="ECO:0007669"/>
    <property type="project" value="UniProtKB-KW"/>
</dbReference>
<keyword evidence="1" id="KW-0489">Methyltransferase</keyword>
<sequence length="299" mass="34742">MACGNTKDNSFYTASEKMHGLGGKFEYMSCGACKSLQLVHIPEDLSPYYPVDYYAFGRLVYSSGLKNLFKRWRKKLFDLQLWKFGYPEYLDWIAPLNLHENDRIADIGCGNGQLVYELKCSGFKNLLGFDPYLPEEMTMEGLELQKRNVFGISGLYDVIMLHHSFEHMENPIEVMDKLNSLLKKGGKLLIRVPVTDAEVWEQEKTDWFQLDAPRHFFIPSKKSMKILAEKCGFKLEQIIFDSNEFQFIITDMYKKGKTLTGNNPENWVDRKTRKSLQQKAKILNQSHKGDQACFYFEKA</sequence>